<dbReference type="EMBL" id="CP000308">
    <property type="protein sequence ID" value="ABG13447.1"/>
    <property type="molecule type" value="Genomic_DNA"/>
</dbReference>
<dbReference type="Pfam" id="PF09718">
    <property type="entry name" value="Tape_meas_lam_C"/>
    <property type="match status" value="1"/>
</dbReference>
<feature type="domain" description="Bacteriophage tail tape measure N-terminal" evidence="1">
    <location>
        <begin position="405"/>
        <end position="556"/>
    </location>
</feature>
<proteinExistence type="inferred from homology"/>
<dbReference type="NCBIfam" id="TIGR01541">
    <property type="entry name" value="tape_meas_lam_C"/>
    <property type="match status" value="1"/>
</dbReference>
<dbReference type="InterPro" id="IPR009628">
    <property type="entry name" value="Phage_tape_measure_N"/>
</dbReference>
<evidence type="ECO:0000259" key="2">
    <source>
        <dbReference type="Pfam" id="PF09718"/>
    </source>
</evidence>
<dbReference type="KEGG" id="ypa:YPA_1480"/>
<organism evidence="3 4">
    <name type="scientific">Yersinia pestis bv. Antiqua (strain Antiqua)</name>
    <dbReference type="NCBI Taxonomy" id="360102"/>
    <lineage>
        <taxon>Bacteria</taxon>
        <taxon>Pseudomonadati</taxon>
        <taxon>Pseudomonadota</taxon>
        <taxon>Gammaproteobacteria</taxon>
        <taxon>Enterobacterales</taxon>
        <taxon>Yersiniaceae</taxon>
        <taxon>Yersinia</taxon>
    </lineage>
</organism>
<dbReference type="Pfam" id="PF24622">
    <property type="entry name" value="TMP_4"/>
    <property type="match status" value="1"/>
</dbReference>
<dbReference type="PATRIC" id="fig|360102.15.peg.52"/>
<feature type="domain" description="Bacteriophage tail tape measure N-terminal" evidence="1">
    <location>
        <begin position="321"/>
        <end position="384"/>
    </location>
</feature>
<dbReference type="HAMAP" id="MF_04138">
    <property type="entry name" value="TMP_LAMBDA"/>
    <property type="match status" value="1"/>
</dbReference>
<dbReference type="GeneID" id="57976545"/>
<dbReference type="HOGENOM" id="CLU_008450_0_2_6"/>
<feature type="domain" description="Bacteriophage tail tape measure C-terminal" evidence="2">
    <location>
        <begin position="926"/>
        <end position="1001"/>
    </location>
</feature>
<protein>
    <submittedName>
        <fullName evidence="3">Putative phage tail protein</fullName>
    </submittedName>
</protein>
<dbReference type="AlphaFoldDB" id="A0A0E1NRI0"/>
<dbReference type="Proteomes" id="UP000001971">
    <property type="component" value="Chromosome"/>
</dbReference>
<dbReference type="RefSeq" id="WP_002211711.1">
    <property type="nucleotide sequence ID" value="NC_008150.1"/>
</dbReference>
<evidence type="ECO:0000313" key="3">
    <source>
        <dbReference type="EMBL" id="ABG13447.1"/>
    </source>
</evidence>
<dbReference type="InterPro" id="IPR043680">
    <property type="entry name" value="GpH_LAMBDA"/>
</dbReference>
<dbReference type="InterPro" id="IPR006431">
    <property type="entry name" value="Phage_tape_meas_C"/>
</dbReference>
<evidence type="ECO:0000313" key="4">
    <source>
        <dbReference type="Proteomes" id="UP000001971"/>
    </source>
</evidence>
<sequence length="1167" mass="125031">MADIATISLKVNTSEVERGSNELDKFQVAAAGAAKSADGFGDSGKDVSKITAEVAKEVEETHRRVAEYTEALNKNQVNTRAATQATSEQQQQLRTLLTQINPVTAAFEKLDDMEQRLRDFNAKGMIDPESFHAAADAIQRTRDELGRVAEARTEEGAAAASAAAADKKATDAKEAFLTKLRDQSALYKASASDSAAYRAAQLGITTEAAPLIAAIKQQEEATRRDAEQKRLAAISARGLKDAIKQLGAEERAAAQATKAQENADLSAATAKENFIQRLKAQADLQGKTASEIQAYKAAQLGVTEQAAPFIAKLKEQESAWQNGALSAKQYRLALRQLPSQFTNIATSIAGGMPLWMVVTQQGGRITDSFGGLPGIFAAIKKELFGVSESADESSDSLSENANNLAENADNAKKLIGPLGFVKFGIIGVVAALGASSIAYYKAYQEQEKLNKSVIMTGEYSGLTARQLSGMAYEVSKSSGTISQASAVLSQLAGAGLSSAVDFKSATQAIVDFSDASGESIDNLVKQFSQLSDDPAGGSLALTKNMHYLTAAQYENIAALQAQGDKAGAITAATDALSGAMTRRSQEIKESMGTLPKFFDDVADSAKKMWDGIMGLGRETSDAETRAKLVTQIKSAEEYQRRLALQGKVAVMPKNYDEWKKQIAAIDSENIKKVNGAKLDQDAIDAQVGINNLAQKGLTQAEKRVKAEQELNRWIESNKKAAAAGKATLFTAQDIENARSGIDNEYKDRSTPKIKAYQDDIATRELLDSQARVAALKEQSNLIDTMTDQENRLLKFTQKIADLKSKTILTADQKSLLSRSSEIIASIKLEAQLSRENVERKKATEALKKMEEYTASIVAKNKQNQDRFGLTSKQAGRVDQETQLDNTFRKDTKGINDAEQLAKITAEYNKAKAELHAGFEQEDLNEGNWLAGMTQGLEQYGETANNVFSATAQLAQTTMGSMTSMANQMMTTGSANVKQFATNFMSSIVDIINKLLLAQMIQTAMGWIGGAVSGGNDPGAVPMGLYNGGYVPEFAGGGYTGEGGKFEPKGVVHGGEFVFTKEATNRIGIDNLYKMMRGYADGGVVSNAVTATAPMLGMQGGETAISVDLSGMTITTQGNQQQDTGANNGELVSKAARNEVIAIVTQQLDRAMGQSGRITNFVTNRAGR</sequence>
<dbReference type="Pfam" id="PF06791">
    <property type="entry name" value="TMP_2"/>
    <property type="match status" value="2"/>
</dbReference>
<evidence type="ECO:0000259" key="1">
    <source>
        <dbReference type="Pfam" id="PF06791"/>
    </source>
</evidence>
<gene>
    <name evidence="3" type="ordered locus">YPA_1480</name>
</gene>
<name>A0A0E1NRI0_YERPA</name>
<reference evidence="3 4" key="1">
    <citation type="journal article" date="2006" name="J. Bacteriol.">
        <title>Complete genome sequence of Yersinia pestis strains Antiqua and Nepal516: evidence of gene reduction in an emerging pathogen.</title>
        <authorList>
            <person name="Chain P.S."/>
            <person name="Hu P."/>
            <person name="Malfatti S.A."/>
            <person name="Radnedge L."/>
            <person name="Larimer F."/>
            <person name="Vergez L.M."/>
            <person name="Worsham P."/>
            <person name="Chu M.C."/>
            <person name="Andersen G.L."/>
        </authorList>
    </citation>
    <scope>NUCLEOTIDE SEQUENCE [LARGE SCALE GENOMIC DNA]</scope>
    <source>
        <strain evidence="3 4">Antiqua</strain>
    </source>
</reference>
<accession>A0A0E1NRI0</accession>